<evidence type="ECO:0000313" key="7">
    <source>
        <dbReference type="EMBL" id="KAH8984835.1"/>
    </source>
</evidence>
<dbReference type="Proteomes" id="UP001201163">
    <property type="component" value="Unassembled WGS sequence"/>
</dbReference>
<evidence type="ECO:0000313" key="8">
    <source>
        <dbReference type="Proteomes" id="UP001201163"/>
    </source>
</evidence>
<dbReference type="InterPro" id="IPR012951">
    <property type="entry name" value="BBE"/>
</dbReference>
<dbReference type="InterPro" id="IPR050416">
    <property type="entry name" value="FAD-linked_Oxidoreductase"/>
</dbReference>
<feature type="signal peptide" evidence="5">
    <location>
        <begin position="1"/>
        <end position="18"/>
    </location>
</feature>
<dbReference type="PANTHER" id="PTHR42973">
    <property type="entry name" value="BINDING OXIDOREDUCTASE, PUTATIVE (AFU_ORTHOLOGUE AFUA_1G17690)-RELATED"/>
    <property type="match status" value="1"/>
</dbReference>
<evidence type="ECO:0000256" key="1">
    <source>
        <dbReference type="ARBA" id="ARBA00005466"/>
    </source>
</evidence>
<organism evidence="7 8">
    <name type="scientific">Lactarius akahatsu</name>
    <dbReference type="NCBI Taxonomy" id="416441"/>
    <lineage>
        <taxon>Eukaryota</taxon>
        <taxon>Fungi</taxon>
        <taxon>Dikarya</taxon>
        <taxon>Basidiomycota</taxon>
        <taxon>Agaricomycotina</taxon>
        <taxon>Agaricomycetes</taxon>
        <taxon>Russulales</taxon>
        <taxon>Russulaceae</taxon>
        <taxon>Lactarius</taxon>
    </lineage>
</organism>
<evidence type="ECO:0000256" key="4">
    <source>
        <dbReference type="ARBA" id="ARBA00023002"/>
    </source>
</evidence>
<evidence type="ECO:0000256" key="2">
    <source>
        <dbReference type="ARBA" id="ARBA00022630"/>
    </source>
</evidence>
<evidence type="ECO:0000259" key="6">
    <source>
        <dbReference type="PROSITE" id="PS51387"/>
    </source>
</evidence>
<dbReference type="Gene3D" id="3.30.465.10">
    <property type="match status" value="1"/>
</dbReference>
<keyword evidence="5" id="KW-0732">Signal</keyword>
<protein>
    <submittedName>
        <fullName evidence="7">FAD-binding domain-containing protein</fullName>
    </submittedName>
</protein>
<dbReference type="SUPFAM" id="SSF56176">
    <property type="entry name" value="FAD-binding/transporter-associated domain-like"/>
    <property type="match status" value="1"/>
</dbReference>
<keyword evidence="2" id="KW-0285">Flavoprotein</keyword>
<proteinExistence type="inferred from homology"/>
<sequence>MLKTAFLGSTFLAASALCQQFSVTGYEGTCKTIEWTISSASQVFYPGSPEFEADISHWAKSSSQVSACSVEPGTPQDVGLILRELAKTRTPFAVKGAGHSVNQGFSSTLGVQISLKRFHDIVINEDSETVEIGAGLTWTDVYASIVPKGINVVGGRINGVGVSGLTLGGGYSWKTNQFGLTLDTVTKYELVLPSGEVTTVTEKDEDLWFGLRGGLNNYGVVTKFTLKSHKQPAIWAALINFVGDQVDGAQKAFSKFVSEPHDHKALQLGEFVYANGTLLFGISLFYDGPEPPQGLYDELLNLPSTSKSTVKGSFVDFVDGQLLPEFERGYLSSVPILHYTEPIMDTFMNETEFYGKQLSQHDPSVLVVYTIDPFESDLFTHGSPSAYPPDRTRPVFPSSIYYGWTDKSVDKHMDDAIRTSTATLERAGIQDGQDLENAAAYVNYAISGTPLEKIYGGNLQRLREIREKYDPEDLMGLAGGWKF</sequence>
<comment type="caution">
    <text evidence="7">The sequence shown here is derived from an EMBL/GenBank/DDBJ whole genome shotgun (WGS) entry which is preliminary data.</text>
</comment>
<keyword evidence="3" id="KW-0274">FAD</keyword>
<name>A0AAD4L9S1_9AGAM</name>
<dbReference type="PROSITE" id="PS51387">
    <property type="entry name" value="FAD_PCMH"/>
    <property type="match status" value="1"/>
</dbReference>
<evidence type="ECO:0000256" key="5">
    <source>
        <dbReference type="SAM" id="SignalP"/>
    </source>
</evidence>
<dbReference type="Pfam" id="PF08031">
    <property type="entry name" value="BBE"/>
    <property type="match status" value="1"/>
</dbReference>
<accession>A0AAD4L9S1</accession>
<feature type="domain" description="FAD-binding PCMH-type" evidence="6">
    <location>
        <begin position="62"/>
        <end position="231"/>
    </location>
</feature>
<dbReference type="InterPro" id="IPR006094">
    <property type="entry name" value="Oxid_FAD_bind_N"/>
</dbReference>
<dbReference type="EMBL" id="JAKELL010000071">
    <property type="protein sequence ID" value="KAH8984835.1"/>
    <property type="molecule type" value="Genomic_DNA"/>
</dbReference>
<dbReference type="PANTHER" id="PTHR42973:SF13">
    <property type="entry name" value="FAD-BINDING PCMH-TYPE DOMAIN-CONTAINING PROTEIN"/>
    <property type="match status" value="1"/>
</dbReference>
<keyword evidence="8" id="KW-1185">Reference proteome</keyword>
<dbReference type="InterPro" id="IPR016169">
    <property type="entry name" value="FAD-bd_PCMH_sub2"/>
</dbReference>
<gene>
    <name evidence="7" type="ORF">EDB92DRAFT_1884984</name>
</gene>
<keyword evidence="4" id="KW-0560">Oxidoreductase</keyword>
<dbReference type="Pfam" id="PF01565">
    <property type="entry name" value="FAD_binding_4"/>
    <property type="match status" value="1"/>
</dbReference>
<comment type="similarity">
    <text evidence="1">Belongs to the oxygen-dependent FAD-linked oxidoreductase family.</text>
</comment>
<dbReference type="InterPro" id="IPR016166">
    <property type="entry name" value="FAD-bd_PCMH"/>
</dbReference>
<dbReference type="GO" id="GO:0071949">
    <property type="term" value="F:FAD binding"/>
    <property type="evidence" value="ECO:0007669"/>
    <property type="project" value="InterPro"/>
</dbReference>
<dbReference type="InterPro" id="IPR036318">
    <property type="entry name" value="FAD-bd_PCMH-like_sf"/>
</dbReference>
<evidence type="ECO:0000256" key="3">
    <source>
        <dbReference type="ARBA" id="ARBA00022827"/>
    </source>
</evidence>
<reference evidence="7" key="1">
    <citation type="submission" date="2022-01" db="EMBL/GenBank/DDBJ databases">
        <title>Comparative genomics reveals a dynamic genome evolution in the ectomycorrhizal milk-cap (Lactarius) mushrooms.</title>
        <authorList>
            <consortium name="DOE Joint Genome Institute"/>
            <person name="Lebreton A."/>
            <person name="Tang N."/>
            <person name="Kuo A."/>
            <person name="LaButti K."/>
            <person name="Drula E."/>
            <person name="Barry K."/>
            <person name="Clum A."/>
            <person name="Lipzen A."/>
            <person name="Mousain D."/>
            <person name="Ng V."/>
            <person name="Wang R."/>
            <person name="Wang X."/>
            <person name="Dai Y."/>
            <person name="Henrissat B."/>
            <person name="Grigoriev I.V."/>
            <person name="Guerin-Laguette A."/>
            <person name="Yu F."/>
            <person name="Martin F.M."/>
        </authorList>
    </citation>
    <scope>NUCLEOTIDE SEQUENCE</scope>
    <source>
        <strain evidence="7">QP</strain>
    </source>
</reference>
<dbReference type="AlphaFoldDB" id="A0AAD4L9S1"/>
<feature type="chain" id="PRO_5042137255" evidence="5">
    <location>
        <begin position="19"/>
        <end position="483"/>
    </location>
</feature>
<dbReference type="GO" id="GO:0016491">
    <property type="term" value="F:oxidoreductase activity"/>
    <property type="evidence" value="ECO:0007669"/>
    <property type="project" value="UniProtKB-KW"/>
</dbReference>